<feature type="transmembrane region" description="Helical" evidence="2">
    <location>
        <begin position="98"/>
        <end position="118"/>
    </location>
</feature>
<keyword evidence="2" id="KW-0812">Transmembrane</keyword>
<accession>A0A2U1ZWW2</accession>
<feature type="region of interest" description="Disordered" evidence="1">
    <location>
        <begin position="1"/>
        <end position="22"/>
    </location>
</feature>
<dbReference type="GO" id="GO:0043546">
    <property type="term" value="F:molybdopterin cofactor binding"/>
    <property type="evidence" value="ECO:0007669"/>
    <property type="project" value="TreeGrafter"/>
</dbReference>
<dbReference type="Gene3D" id="3.90.420.10">
    <property type="entry name" value="Oxidoreductase, molybdopterin-binding domain"/>
    <property type="match status" value="1"/>
</dbReference>
<dbReference type="OrthoDB" id="9795587at2"/>
<dbReference type="Gene3D" id="2.60.40.650">
    <property type="match status" value="1"/>
</dbReference>
<dbReference type="AlphaFoldDB" id="A0A2U1ZWW2"/>
<proteinExistence type="predicted"/>
<feature type="region of interest" description="Disordered" evidence="1">
    <location>
        <begin position="181"/>
        <end position="200"/>
    </location>
</feature>
<dbReference type="InterPro" id="IPR014756">
    <property type="entry name" value="Ig_E-set"/>
</dbReference>
<dbReference type="InterPro" id="IPR000572">
    <property type="entry name" value="OxRdtase_Mopterin-bd_dom"/>
</dbReference>
<dbReference type="PANTHER" id="PTHR19372:SF7">
    <property type="entry name" value="SULFITE OXIDASE, MITOCHONDRIAL"/>
    <property type="match status" value="1"/>
</dbReference>
<dbReference type="Pfam" id="PF00174">
    <property type="entry name" value="Oxidored_molyb"/>
    <property type="match status" value="1"/>
</dbReference>
<keyword evidence="5" id="KW-1185">Reference proteome</keyword>
<feature type="transmembrane region" description="Helical" evidence="2">
    <location>
        <begin position="152"/>
        <end position="170"/>
    </location>
</feature>
<dbReference type="InterPro" id="IPR036374">
    <property type="entry name" value="OxRdtase_Mopterin-bd_sf"/>
</dbReference>
<dbReference type="GO" id="GO:0006790">
    <property type="term" value="P:sulfur compound metabolic process"/>
    <property type="evidence" value="ECO:0007669"/>
    <property type="project" value="TreeGrafter"/>
</dbReference>
<dbReference type="SUPFAM" id="SSF56524">
    <property type="entry name" value="Oxidoreductase molybdopterin-binding domain"/>
    <property type="match status" value="1"/>
</dbReference>
<feature type="domain" description="Oxidoreductase molybdopterin-binding" evidence="3">
    <location>
        <begin position="290"/>
        <end position="436"/>
    </location>
</feature>
<reference evidence="4 5" key="1">
    <citation type="submission" date="2018-03" db="EMBL/GenBank/DDBJ databases">
        <title>Genome assembly of novel Miniimonas species PCH200.</title>
        <authorList>
            <person name="Thakur V."/>
            <person name="Kumar V."/>
            <person name="Singh D."/>
        </authorList>
    </citation>
    <scope>NUCLEOTIDE SEQUENCE [LARGE SCALE GENOMIC DNA]</scope>
    <source>
        <strain evidence="4 5">PCH200</strain>
    </source>
</reference>
<keyword evidence="2" id="KW-0472">Membrane</keyword>
<dbReference type="GO" id="GO:0008482">
    <property type="term" value="F:sulfite oxidase activity"/>
    <property type="evidence" value="ECO:0007669"/>
    <property type="project" value="TreeGrafter"/>
</dbReference>
<dbReference type="GO" id="GO:0020037">
    <property type="term" value="F:heme binding"/>
    <property type="evidence" value="ECO:0007669"/>
    <property type="project" value="TreeGrafter"/>
</dbReference>
<dbReference type="RefSeq" id="WP_109229811.1">
    <property type="nucleotide sequence ID" value="NZ_PYHR01000002.1"/>
</dbReference>
<dbReference type="EMBL" id="PYHR01000002">
    <property type="protein sequence ID" value="PWD51430.1"/>
    <property type="molecule type" value="Genomic_DNA"/>
</dbReference>
<gene>
    <name evidence="4" type="ORF">C8046_12960</name>
</gene>
<dbReference type="Proteomes" id="UP000245166">
    <property type="component" value="Unassembled WGS sequence"/>
</dbReference>
<feature type="transmembrane region" description="Helical" evidence="2">
    <location>
        <begin position="212"/>
        <end position="233"/>
    </location>
</feature>
<dbReference type="PANTHER" id="PTHR19372">
    <property type="entry name" value="SULFITE REDUCTASE"/>
    <property type="match status" value="1"/>
</dbReference>
<evidence type="ECO:0000256" key="1">
    <source>
        <dbReference type="SAM" id="MobiDB-lite"/>
    </source>
</evidence>
<feature type="transmembrane region" description="Helical" evidence="2">
    <location>
        <begin position="31"/>
        <end position="53"/>
    </location>
</feature>
<keyword evidence="2" id="KW-1133">Transmembrane helix</keyword>
<evidence type="ECO:0000313" key="4">
    <source>
        <dbReference type="EMBL" id="PWD51430.1"/>
    </source>
</evidence>
<protein>
    <submittedName>
        <fullName evidence="4">Molybdopterin-binding oxidoreductase</fullName>
    </submittedName>
</protein>
<evidence type="ECO:0000313" key="5">
    <source>
        <dbReference type="Proteomes" id="UP000245166"/>
    </source>
</evidence>
<evidence type="ECO:0000256" key="2">
    <source>
        <dbReference type="SAM" id="Phobius"/>
    </source>
</evidence>
<name>A0A2U1ZWW2_9MICO</name>
<comment type="caution">
    <text evidence="4">The sequence shown here is derived from an EMBL/GenBank/DDBJ whole genome shotgun (WGS) entry which is preliminary data.</text>
</comment>
<sequence>MDTTRPQRDGDSDASPSAPPPTSTIWLPGRWLGALTGVVVVGLALAVAELLSILGDRVQLLNQFSSPLLAVGAAFITLTPEWLKQFAIATFGEQDKVALQVGMGVTVLIAAAVIGLVARRSPRVAAVLLAAFVAICGVAVLTRPAAVGVIDLLPSIVGGVVGVLVLGYLFRRREVAAPAAPVDPDVEPTPQDYPSRRTTTPVMDSALGRRRFLSLVGITAAAATAATAIGRFLPSYADVQASRDALQVPSATPQSFPDGLTLDTIEEAVDGQGAFLTPNEDFYRVDTALTLPNITADDWSLKIHGLVDRERTLTYDEIVNLPLVERTITLTCVSNEVGGGLVGTATWIGTPIKDLLEDLGPSSDADCVLCTSIDGFTLTAPLEALVDGRDSLLAVAMNGEILPQRNGFPVRMVVPGLYGYVSATKWIVDMKVSRFSDEVAYWTQRGWAEQAPIKTASRIDVPRGFNQAAVGDEVVIAGVAWAQQRGIENVEIQIDDGEWQPVELSPALSNDTWRQWRTTWVAEQGVHTIRCRAYDGTGELQTEEIAPPIPNGSSGYDARSITVS</sequence>
<dbReference type="SUPFAM" id="SSF81296">
    <property type="entry name" value="E set domains"/>
    <property type="match status" value="1"/>
</dbReference>
<feature type="region of interest" description="Disordered" evidence="1">
    <location>
        <begin position="542"/>
        <end position="564"/>
    </location>
</feature>
<evidence type="ECO:0000259" key="3">
    <source>
        <dbReference type="Pfam" id="PF00174"/>
    </source>
</evidence>
<feature type="transmembrane region" description="Helical" evidence="2">
    <location>
        <begin position="125"/>
        <end position="146"/>
    </location>
</feature>
<organism evidence="4 5">
    <name type="scientific">Serinibacter arcticus</name>
    <dbReference type="NCBI Taxonomy" id="1655435"/>
    <lineage>
        <taxon>Bacteria</taxon>
        <taxon>Bacillati</taxon>
        <taxon>Actinomycetota</taxon>
        <taxon>Actinomycetes</taxon>
        <taxon>Micrococcales</taxon>
        <taxon>Beutenbergiaceae</taxon>
        <taxon>Serinibacter</taxon>
    </lineage>
</organism>
<feature type="transmembrane region" description="Helical" evidence="2">
    <location>
        <begin position="60"/>
        <end position="78"/>
    </location>
</feature>
<feature type="compositionally biased region" description="Basic and acidic residues" evidence="1">
    <location>
        <begin position="1"/>
        <end position="11"/>
    </location>
</feature>